<gene>
    <name evidence="2" type="ORF">FE257_001220</name>
</gene>
<evidence type="ECO:0000313" key="2">
    <source>
        <dbReference type="EMBL" id="KAF9884804.1"/>
    </source>
</evidence>
<keyword evidence="1" id="KW-0812">Transmembrane</keyword>
<evidence type="ECO:0000256" key="1">
    <source>
        <dbReference type="SAM" id="Phobius"/>
    </source>
</evidence>
<dbReference type="Proteomes" id="UP001194746">
    <property type="component" value="Unassembled WGS sequence"/>
</dbReference>
<name>A0AAD4GP35_ASPNN</name>
<dbReference type="EMBL" id="VCAU01000111">
    <property type="protein sequence ID" value="KAF9884804.1"/>
    <property type="molecule type" value="Genomic_DNA"/>
</dbReference>
<comment type="caution">
    <text evidence="2">The sequence shown here is derived from an EMBL/GenBank/DDBJ whole genome shotgun (WGS) entry which is preliminary data.</text>
</comment>
<proteinExistence type="predicted"/>
<evidence type="ECO:0000313" key="3">
    <source>
        <dbReference type="Proteomes" id="UP001194746"/>
    </source>
</evidence>
<sequence>MPSFRTVSSILIVTSSTAITYFYLLHRTLQTRITHDSHHGSLSPSLSTTIQSIPPPVFTDDYFSIHDHASRHVPRSLLPNQPPPEELFTLLVRRNMTAFAKFPQAWILRLVVPAVARKTFGASHIHALNFDPGDVVCGVYRVEERTPNKVVFALLFEGPVGGRLVIRYSEADNHEVMVYHSETVMWTKKGSETKRAVLPLERAGLRFLHEMAAWWLLDSGVGYLEGLRGSTGGCL</sequence>
<reference evidence="2" key="2">
    <citation type="submission" date="2020-02" db="EMBL/GenBank/DDBJ databases">
        <authorList>
            <person name="Gilchrist C.L.M."/>
            <person name="Chooi Y.-H."/>
        </authorList>
    </citation>
    <scope>NUCLEOTIDE SEQUENCE</scope>
    <source>
        <strain evidence="2">MST-FP2251</strain>
    </source>
</reference>
<protein>
    <submittedName>
        <fullName evidence="2">Uncharacterized protein</fullName>
    </submittedName>
</protein>
<keyword evidence="3" id="KW-1185">Reference proteome</keyword>
<accession>A0AAD4GP35</accession>
<dbReference type="AlphaFoldDB" id="A0AAD4GP35"/>
<keyword evidence="1" id="KW-1133">Transmembrane helix</keyword>
<keyword evidence="1" id="KW-0472">Membrane</keyword>
<feature type="transmembrane region" description="Helical" evidence="1">
    <location>
        <begin position="6"/>
        <end position="25"/>
    </location>
</feature>
<reference evidence="2" key="1">
    <citation type="journal article" date="2019" name="Beilstein J. Org. Chem.">
        <title>Nanangenines: drimane sesquiterpenoids as the dominant metabolite cohort of a novel Australian fungus, Aspergillus nanangensis.</title>
        <authorList>
            <person name="Lacey H.J."/>
            <person name="Gilchrist C.L.M."/>
            <person name="Crombie A."/>
            <person name="Kalaitzis J.A."/>
            <person name="Vuong D."/>
            <person name="Rutledge P.J."/>
            <person name="Turner P."/>
            <person name="Pitt J.I."/>
            <person name="Lacey E."/>
            <person name="Chooi Y.H."/>
            <person name="Piggott A.M."/>
        </authorList>
    </citation>
    <scope>NUCLEOTIDE SEQUENCE</scope>
    <source>
        <strain evidence="2">MST-FP2251</strain>
    </source>
</reference>
<organism evidence="2 3">
    <name type="scientific">Aspergillus nanangensis</name>
    <dbReference type="NCBI Taxonomy" id="2582783"/>
    <lineage>
        <taxon>Eukaryota</taxon>
        <taxon>Fungi</taxon>
        <taxon>Dikarya</taxon>
        <taxon>Ascomycota</taxon>
        <taxon>Pezizomycotina</taxon>
        <taxon>Eurotiomycetes</taxon>
        <taxon>Eurotiomycetidae</taxon>
        <taxon>Eurotiales</taxon>
        <taxon>Aspergillaceae</taxon>
        <taxon>Aspergillus</taxon>
        <taxon>Aspergillus subgen. Circumdati</taxon>
    </lineage>
</organism>